<organism evidence="1">
    <name type="scientific">Anguilla anguilla</name>
    <name type="common">European freshwater eel</name>
    <name type="synonym">Muraena anguilla</name>
    <dbReference type="NCBI Taxonomy" id="7936"/>
    <lineage>
        <taxon>Eukaryota</taxon>
        <taxon>Metazoa</taxon>
        <taxon>Chordata</taxon>
        <taxon>Craniata</taxon>
        <taxon>Vertebrata</taxon>
        <taxon>Euteleostomi</taxon>
        <taxon>Actinopterygii</taxon>
        <taxon>Neopterygii</taxon>
        <taxon>Teleostei</taxon>
        <taxon>Anguilliformes</taxon>
        <taxon>Anguillidae</taxon>
        <taxon>Anguilla</taxon>
    </lineage>
</organism>
<name>A0A0E9UFK5_ANGAN</name>
<proteinExistence type="predicted"/>
<sequence length="22" mass="2586">MLRKPATTSITENCARWVIFFT</sequence>
<accession>A0A0E9UFK5</accession>
<protein>
    <submittedName>
        <fullName evidence="1">Uncharacterized protein</fullName>
    </submittedName>
</protein>
<reference evidence="1" key="2">
    <citation type="journal article" date="2015" name="Fish Shellfish Immunol.">
        <title>Early steps in the European eel (Anguilla anguilla)-Vibrio vulnificus interaction in the gills: Role of the RtxA13 toxin.</title>
        <authorList>
            <person name="Callol A."/>
            <person name="Pajuelo D."/>
            <person name="Ebbesson L."/>
            <person name="Teles M."/>
            <person name="MacKenzie S."/>
            <person name="Amaro C."/>
        </authorList>
    </citation>
    <scope>NUCLEOTIDE SEQUENCE</scope>
</reference>
<dbReference type="AlphaFoldDB" id="A0A0E9UFK5"/>
<reference evidence="1" key="1">
    <citation type="submission" date="2014-11" db="EMBL/GenBank/DDBJ databases">
        <authorList>
            <person name="Amaro Gonzalez C."/>
        </authorList>
    </citation>
    <scope>NUCLEOTIDE SEQUENCE</scope>
</reference>
<evidence type="ECO:0000313" key="1">
    <source>
        <dbReference type="EMBL" id="JAH64611.1"/>
    </source>
</evidence>
<dbReference type="EMBL" id="GBXM01043966">
    <property type="protein sequence ID" value="JAH64611.1"/>
    <property type="molecule type" value="Transcribed_RNA"/>
</dbReference>